<reference evidence="6 7" key="1">
    <citation type="journal article" date="2018" name="Genome Announc.">
        <title>Genome Sequence of Geothermobacter sp. HR-1 Iron Reducer from the Loihi Seamount.</title>
        <authorList>
            <person name="Smith H."/>
            <person name="Abuyen K."/>
            <person name="Tremblay J."/>
            <person name="Savalia P."/>
            <person name="Perez-Rodriguez I."/>
            <person name="Emerson D."/>
            <person name="Tully B."/>
            <person name="Amend J."/>
        </authorList>
    </citation>
    <scope>NUCLEOTIDE SEQUENCE [LARGE SCALE GENOMIC DNA]</scope>
    <source>
        <strain evidence="6 7">HR-1</strain>
    </source>
</reference>
<name>A0A2K2HB48_9BACT</name>
<feature type="transmembrane region" description="Helical" evidence="4">
    <location>
        <begin position="23"/>
        <end position="40"/>
    </location>
</feature>
<dbReference type="InterPro" id="IPR017896">
    <property type="entry name" value="4Fe4S_Fe-S-bd"/>
</dbReference>
<evidence type="ECO:0000256" key="4">
    <source>
        <dbReference type="SAM" id="Phobius"/>
    </source>
</evidence>
<dbReference type="PANTHER" id="PTHR30224">
    <property type="entry name" value="ELECTRON TRANSPORT PROTEIN"/>
    <property type="match status" value="1"/>
</dbReference>
<feature type="transmembrane region" description="Helical" evidence="4">
    <location>
        <begin position="137"/>
        <end position="156"/>
    </location>
</feature>
<dbReference type="InterPro" id="IPR052378">
    <property type="entry name" value="NosR_regulator"/>
</dbReference>
<feature type="transmembrane region" description="Helical" evidence="4">
    <location>
        <begin position="276"/>
        <end position="297"/>
    </location>
</feature>
<organism evidence="6 7">
    <name type="scientific">Geothermobacter hydrogeniphilus</name>
    <dbReference type="NCBI Taxonomy" id="1969733"/>
    <lineage>
        <taxon>Bacteria</taxon>
        <taxon>Pseudomonadati</taxon>
        <taxon>Thermodesulfobacteriota</taxon>
        <taxon>Desulfuromonadia</taxon>
        <taxon>Desulfuromonadales</taxon>
        <taxon>Geothermobacteraceae</taxon>
        <taxon>Geothermobacter</taxon>
    </lineage>
</organism>
<evidence type="ECO:0000313" key="7">
    <source>
        <dbReference type="Proteomes" id="UP000236340"/>
    </source>
</evidence>
<dbReference type="PANTHER" id="PTHR30224:SF4">
    <property type="entry name" value="ELECTRON TRANSPORT PROTEIN YCCM-RELATED"/>
    <property type="match status" value="1"/>
</dbReference>
<evidence type="ECO:0000256" key="1">
    <source>
        <dbReference type="ARBA" id="ARBA00004236"/>
    </source>
</evidence>
<keyword evidence="4" id="KW-1133">Transmembrane helix</keyword>
<dbReference type="GO" id="GO:0005886">
    <property type="term" value="C:plasma membrane"/>
    <property type="evidence" value="ECO:0007669"/>
    <property type="project" value="UniProtKB-SubCell"/>
</dbReference>
<dbReference type="AlphaFoldDB" id="A0A2K2HB48"/>
<dbReference type="EMBL" id="PPFX01000011">
    <property type="protein sequence ID" value="PNU20536.1"/>
    <property type="molecule type" value="Genomic_DNA"/>
</dbReference>
<dbReference type="Pfam" id="PF12801">
    <property type="entry name" value="Fer4_5"/>
    <property type="match status" value="2"/>
</dbReference>
<keyword evidence="3 4" id="KW-0472">Membrane</keyword>
<feature type="transmembrane region" description="Helical" evidence="4">
    <location>
        <begin position="475"/>
        <end position="499"/>
    </location>
</feature>
<proteinExistence type="predicted"/>
<evidence type="ECO:0000313" key="6">
    <source>
        <dbReference type="EMBL" id="PNU20536.1"/>
    </source>
</evidence>
<accession>A0A2K2HB48</accession>
<keyword evidence="2" id="KW-1003">Cell membrane</keyword>
<feature type="transmembrane region" description="Helical" evidence="4">
    <location>
        <begin position="376"/>
        <end position="397"/>
    </location>
</feature>
<evidence type="ECO:0000256" key="3">
    <source>
        <dbReference type="ARBA" id="ARBA00023136"/>
    </source>
</evidence>
<protein>
    <recommendedName>
        <fullName evidence="5">4Fe-4S ferredoxin-type domain-containing protein</fullName>
    </recommendedName>
</protein>
<comment type="subcellular location">
    <subcellularLocation>
        <location evidence="1">Cell membrane</location>
    </subcellularLocation>
</comment>
<feature type="domain" description="4Fe-4S ferredoxin-type" evidence="5">
    <location>
        <begin position="231"/>
        <end position="260"/>
    </location>
</feature>
<comment type="caution">
    <text evidence="6">The sequence shown here is derived from an EMBL/GenBank/DDBJ whole genome shotgun (WGS) entry which is preliminary data.</text>
</comment>
<dbReference type="PROSITE" id="PS51379">
    <property type="entry name" value="4FE4S_FER_2"/>
    <property type="match status" value="1"/>
</dbReference>
<evidence type="ECO:0000256" key="2">
    <source>
        <dbReference type="ARBA" id="ARBA00022475"/>
    </source>
</evidence>
<feature type="transmembrane region" description="Helical" evidence="4">
    <location>
        <begin position="65"/>
        <end position="91"/>
    </location>
</feature>
<feature type="transmembrane region" description="Helical" evidence="4">
    <location>
        <begin position="112"/>
        <end position="131"/>
    </location>
</feature>
<feature type="transmembrane region" description="Helical" evidence="4">
    <location>
        <begin position="318"/>
        <end position="343"/>
    </location>
</feature>
<gene>
    <name evidence="6" type="ORF">C2E25_06575</name>
</gene>
<feature type="transmembrane region" description="Helical" evidence="4">
    <location>
        <begin position="443"/>
        <end position="463"/>
    </location>
</feature>
<sequence length="501" mass="55286">MFSNLFDIPLLGPLLRSRWTWRLLRLGALVLLLAMIAWGWKEHGIPGIKAGDALMYTNLTNHLFWVWWIMGVVIVALFFGRSWCAVCPLGWLNGLAARIGLRRELPGWLKGYIPVTLALVALQVVVYLFAIHRYPDLTARLLALLVALAVGCGLLFRQRAFCMLLCPAGAVFGLYARLAPFELRVKQNGGCATCSDQSCVAGGSEWRRFSLGRGVFFWHSRRDDCPVDLVPEQIRDSRDCTLCLNCVHNCRNNSIRVGFRRWMADLGQSPLPAGEALFLVVLLGLLTANFSKVYIDLREALLWPPQQAALLLGWGGDGFNLLAAFWVALLLPVLMLLPAWAAWRLADLQVAALPATAAPTAPTAPPRTEHGFWHRIGYLTLPVIPLLLAVHLVLAVVKINAKAGYLPFALRDPSGVKSFLAINVMHTLPGPGILIPLDILKWIVLGLLAGGILVALFAARRCADQLPTDTSRRGYLFGALLAIALPSAMYVATLIRWLFIR</sequence>
<evidence type="ECO:0000259" key="5">
    <source>
        <dbReference type="PROSITE" id="PS51379"/>
    </source>
</evidence>
<dbReference type="OrthoDB" id="9771372at2"/>
<dbReference type="Proteomes" id="UP000236340">
    <property type="component" value="Unassembled WGS sequence"/>
</dbReference>
<keyword evidence="4" id="KW-0812">Transmembrane</keyword>
<dbReference type="RefSeq" id="WP_103114968.1">
    <property type="nucleotide sequence ID" value="NZ_PPFX01000011.1"/>
</dbReference>